<dbReference type="PANTHER" id="PTHR11820">
    <property type="entry name" value="ACYLPYRUVASE"/>
    <property type="match status" value="1"/>
</dbReference>
<dbReference type="Pfam" id="PF01557">
    <property type="entry name" value="FAA_hydrolase"/>
    <property type="match status" value="1"/>
</dbReference>
<dbReference type="InterPro" id="IPR036663">
    <property type="entry name" value="Fumarylacetoacetase_C_sf"/>
</dbReference>
<dbReference type="RefSeq" id="WP_129207006.1">
    <property type="nucleotide sequence ID" value="NZ_BMGU01000001.1"/>
</dbReference>
<dbReference type="Gene3D" id="3.90.850.10">
    <property type="entry name" value="Fumarylacetoacetase-like, C-terminal domain"/>
    <property type="match status" value="1"/>
</dbReference>
<evidence type="ECO:0000256" key="1">
    <source>
        <dbReference type="ARBA" id="ARBA00010211"/>
    </source>
</evidence>
<dbReference type="SUPFAM" id="SSF56529">
    <property type="entry name" value="FAH"/>
    <property type="match status" value="1"/>
</dbReference>
<evidence type="ECO:0000256" key="2">
    <source>
        <dbReference type="ARBA" id="ARBA00022723"/>
    </source>
</evidence>
<dbReference type="PANTHER" id="PTHR11820:SF7">
    <property type="entry name" value="ACYLPYRUVASE FAHD1, MITOCHONDRIAL"/>
    <property type="match status" value="1"/>
</dbReference>
<feature type="domain" description="Rv2993c-like N-terminal" evidence="4">
    <location>
        <begin position="1"/>
        <end position="64"/>
    </location>
</feature>
<organism evidence="5 6">
    <name type="scientific">Silvibacterium dinghuense</name>
    <dbReference type="NCBI Taxonomy" id="1560006"/>
    <lineage>
        <taxon>Bacteria</taxon>
        <taxon>Pseudomonadati</taxon>
        <taxon>Acidobacteriota</taxon>
        <taxon>Terriglobia</taxon>
        <taxon>Terriglobales</taxon>
        <taxon>Acidobacteriaceae</taxon>
        <taxon>Silvibacterium</taxon>
    </lineage>
</organism>
<keyword evidence="6" id="KW-1185">Reference proteome</keyword>
<dbReference type="GO" id="GO:0016853">
    <property type="term" value="F:isomerase activity"/>
    <property type="evidence" value="ECO:0007669"/>
    <property type="project" value="UniProtKB-ARBA"/>
</dbReference>
<dbReference type="InterPro" id="IPR018833">
    <property type="entry name" value="Rv2993c-like_N"/>
</dbReference>
<dbReference type="AlphaFoldDB" id="A0A4Q1SIJ9"/>
<evidence type="ECO:0000313" key="5">
    <source>
        <dbReference type="EMBL" id="RXS97227.1"/>
    </source>
</evidence>
<protein>
    <submittedName>
        <fullName evidence="5">FAA hydrolase family protein</fullName>
    </submittedName>
</protein>
<reference evidence="5 6" key="1">
    <citation type="journal article" date="2016" name="Int. J. Syst. Evol. Microbiol.">
        <title>Acidipila dinghuensis sp. nov., an acidobacterium isolated from forest soil.</title>
        <authorList>
            <person name="Jiang Y.W."/>
            <person name="Wang J."/>
            <person name="Chen M.H."/>
            <person name="Lv Y.Y."/>
            <person name="Qiu L.H."/>
        </authorList>
    </citation>
    <scope>NUCLEOTIDE SEQUENCE [LARGE SCALE GENOMIC DNA]</scope>
    <source>
        <strain evidence="5 6">DHOF10</strain>
    </source>
</reference>
<dbReference type="Pfam" id="PF10370">
    <property type="entry name" value="Rv2993c-like_N"/>
    <property type="match status" value="1"/>
</dbReference>
<comment type="similarity">
    <text evidence="1">Belongs to the FAH family.</text>
</comment>
<dbReference type="OrthoDB" id="9805307at2"/>
<proteinExistence type="inferred from homology"/>
<evidence type="ECO:0000313" key="6">
    <source>
        <dbReference type="Proteomes" id="UP000290253"/>
    </source>
</evidence>
<keyword evidence="5" id="KW-0378">Hydrolase</keyword>
<dbReference type="InterPro" id="IPR011234">
    <property type="entry name" value="Fumarylacetoacetase-like_C"/>
</dbReference>
<dbReference type="GO" id="GO:0019752">
    <property type="term" value="P:carboxylic acid metabolic process"/>
    <property type="evidence" value="ECO:0007669"/>
    <property type="project" value="UniProtKB-ARBA"/>
</dbReference>
<keyword evidence="2" id="KW-0479">Metal-binding</keyword>
<comment type="caution">
    <text evidence="5">The sequence shown here is derived from an EMBL/GenBank/DDBJ whole genome shotgun (WGS) entry which is preliminary data.</text>
</comment>
<accession>A0A4Q1SIJ9</accession>
<sequence length="270" mass="29378">MQYCRFLTASGPQYGLVSDRNGASGGERWIERLIEPFEEDPWVRLAPAGAFEPLPLTSARLLSPVVPRKIVCVGRNYRDHAAELGNEVPKQPLLFFKPSSALLAPGEAIQLPSQSERVDFEGELGLVIGRRARNLGSGDNPFDYLRGYTLVNDVTARDLQKTDGQWARAKGFDTFCPVGPIVSDELDLTASVGIETWLNGERRQHGHTRDLIFSIPDLLRYITAAMTLEPGDLIATGTPAGVAPLHSGDIVEVRIPGLGALQNPVTHSAS</sequence>
<feature type="domain" description="Fumarylacetoacetase-like C-terminal" evidence="3">
    <location>
        <begin position="69"/>
        <end position="265"/>
    </location>
</feature>
<dbReference type="EMBL" id="SDMK01000001">
    <property type="protein sequence ID" value="RXS97227.1"/>
    <property type="molecule type" value="Genomic_DNA"/>
</dbReference>
<dbReference type="Proteomes" id="UP000290253">
    <property type="component" value="Unassembled WGS sequence"/>
</dbReference>
<dbReference type="GO" id="GO:0018773">
    <property type="term" value="F:acetylpyruvate hydrolase activity"/>
    <property type="evidence" value="ECO:0007669"/>
    <property type="project" value="TreeGrafter"/>
</dbReference>
<dbReference type="GO" id="GO:0046872">
    <property type="term" value="F:metal ion binding"/>
    <property type="evidence" value="ECO:0007669"/>
    <property type="project" value="UniProtKB-KW"/>
</dbReference>
<name>A0A4Q1SIJ9_9BACT</name>
<evidence type="ECO:0000259" key="3">
    <source>
        <dbReference type="Pfam" id="PF01557"/>
    </source>
</evidence>
<gene>
    <name evidence="5" type="ORF">ESZ00_04755</name>
</gene>
<evidence type="ECO:0000259" key="4">
    <source>
        <dbReference type="Pfam" id="PF10370"/>
    </source>
</evidence>
<dbReference type="FunFam" id="3.90.850.10:FF:000002">
    <property type="entry name" value="2-hydroxyhepta-2,4-diene-1,7-dioate isomerase"/>
    <property type="match status" value="1"/>
</dbReference>